<name>A0A1I4YX71_9FLAO</name>
<proteinExistence type="predicted"/>
<keyword evidence="1" id="KW-0732">Signal</keyword>
<feature type="chain" id="PRO_5010275004" description="Lipoprotein" evidence="1">
    <location>
        <begin position="20"/>
        <end position="179"/>
    </location>
</feature>
<dbReference type="EMBL" id="FOUT01000013">
    <property type="protein sequence ID" value="SFN42611.1"/>
    <property type="molecule type" value="Genomic_DNA"/>
</dbReference>
<sequence>MKKITLLLLVFCFSFSSCEKDDICDANTPTTPRLVIEFSDINNPNVKKSVTNLKVIGEGMTDGIIFNPNATGDSKYLFNGNKISLPLKTNATTTTFNFILNSGNSNPIFINTDVLKFNYTTNEVYVSRACGFKTLFVMDIQKPFEHTDGTVIDQKWMKVVSLQKTNINDEKETHLAIYF</sequence>
<dbReference type="PROSITE" id="PS51257">
    <property type="entry name" value="PROKAR_LIPOPROTEIN"/>
    <property type="match status" value="1"/>
</dbReference>
<evidence type="ECO:0000313" key="3">
    <source>
        <dbReference type="Proteomes" id="UP000182961"/>
    </source>
</evidence>
<reference evidence="3" key="1">
    <citation type="submission" date="2016-10" db="EMBL/GenBank/DDBJ databases">
        <authorList>
            <person name="Varghese N."/>
            <person name="Submissions S."/>
        </authorList>
    </citation>
    <scope>NUCLEOTIDE SEQUENCE [LARGE SCALE GENOMIC DNA]</scope>
    <source>
        <strain evidence="3">DSM 4002</strain>
    </source>
</reference>
<evidence type="ECO:0000256" key="1">
    <source>
        <dbReference type="SAM" id="SignalP"/>
    </source>
</evidence>
<accession>A0A1I4YX71</accession>
<dbReference type="RefSeq" id="WP_024982599.1">
    <property type="nucleotide sequence ID" value="NZ_CBCRUM010000017.1"/>
</dbReference>
<evidence type="ECO:0008006" key="4">
    <source>
        <dbReference type="Google" id="ProtNLM"/>
    </source>
</evidence>
<gene>
    <name evidence="2" type="ORF">SAMN05444143_1135</name>
</gene>
<dbReference type="AlphaFoldDB" id="A0A1I4YX71"/>
<evidence type="ECO:0000313" key="2">
    <source>
        <dbReference type="EMBL" id="SFN42611.1"/>
    </source>
</evidence>
<feature type="signal peptide" evidence="1">
    <location>
        <begin position="1"/>
        <end position="19"/>
    </location>
</feature>
<dbReference type="Pfam" id="PF20050">
    <property type="entry name" value="DUF6452"/>
    <property type="match status" value="1"/>
</dbReference>
<dbReference type="eggNOG" id="ENOG50331A0">
    <property type="taxonomic scope" value="Bacteria"/>
</dbReference>
<protein>
    <recommendedName>
        <fullName evidence="4">Lipoprotein</fullName>
    </recommendedName>
</protein>
<organism evidence="2 3">
    <name type="scientific">Flavobacterium succinicans</name>
    <dbReference type="NCBI Taxonomy" id="29536"/>
    <lineage>
        <taxon>Bacteria</taxon>
        <taxon>Pseudomonadati</taxon>
        <taxon>Bacteroidota</taxon>
        <taxon>Flavobacteriia</taxon>
        <taxon>Flavobacteriales</taxon>
        <taxon>Flavobacteriaceae</taxon>
        <taxon>Flavobacterium</taxon>
    </lineage>
</organism>
<dbReference type="Proteomes" id="UP000182961">
    <property type="component" value="Unassembled WGS sequence"/>
</dbReference>
<keyword evidence="3" id="KW-1185">Reference proteome</keyword>
<dbReference type="InterPro" id="IPR045607">
    <property type="entry name" value="DUF6452"/>
</dbReference>